<dbReference type="AlphaFoldDB" id="A0AAV7V8H8"/>
<proteinExistence type="predicted"/>
<feature type="compositionally biased region" description="Low complexity" evidence="1">
    <location>
        <begin position="161"/>
        <end position="173"/>
    </location>
</feature>
<evidence type="ECO:0000256" key="1">
    <source>
        <dbReference type="SAM" id="MobiDB-lite"/>
    </source>
</evidence>
<feature type="region of interest" description="Disordered" evidence="1">
    <location>
        <begin position="150"/>
        <end position="174"/>
    </location>
</feature>
<keyword evidence="3" id="KW-1185">Reference proteome</keyword>
<feature type="compositionally biased region" description="Low complexity" evidence="1">
    <location>
        <begin position="1"/>
        <end position="11"/>
    </location>
</feature>
<organism evidence="2 3">
    <name type="scientific">Pleurodeles waltl</name>
    <name type="common">Iberian ribbed newt</name>
    <dbReference type="NCBI Taxonomy" id="8319"/>
    <lineage>
        <taxon>Eukaryota</taxon>
        <taxon>Metazoa</taxon>
        <taxon>Chordata</taxon>
        <taxon>Craniata</taxon>
        <taxon>Vertebrata</taxon>
        <taxon>Euteleostomi</taxon>
        <taxon>Amphibia</taxon>
        <taxon>Batrachia</taxon>
        <taxon>Caudata</taxon>
        <taxon>Salamandroidea</taxon>
        <taxon>Salamandridae</taxon>
        <taxon>Pleurodelinae</taxon>
        <taxon>Pleurodeles</taxon>
    </lineage>
</organism>
<accession>A0AAV7V8H8</accession>
<gene>
    <name evidence="2" type="ORF">NDU88_001503</name>
</gene>
<feature type="compositionally biased region" description="Gly residues" evidence="1">
    <location>
        <begin position="12"/>
        <end position="28"/>
    </location>
</feature>
<feature type="region of interest" description="Disordered" evidence="1">
    <location>
        <begin position="1"/>
        <end position="83"/>
    </location>
</feature>
<dbReference type="EMBL" id="JANPWB010000003">
    <property type="protein sequence ID" value="KAJ1197647.1"/>
    <property type="molecule type" value="Genomic_DNA"/>
</dbReference>
<comment type="caution">
    <text evidence="2">The sequence shown here is derived from an EMBL/GenBank/DDBJ whole genome shotgun (WGS) entry which is preliminary data.</text>
</comment>
<protein>
    <submittedName>
        <fullName evidence="2">Uncharacterized protein</fullName>
    </submittedName>
</protein>
<sequence>MFRRYGGCPNYHGGGPGEGKPWGEGSCAGKGLAESSLDSTRPQDFREGQVDETKNLKQQMTQSESPTALNSIEEQEERVKDTHNLVKECPESCCREEIEREKERTTAWEDVVKDWTFETRKVEKDWKHIDWSNDGGDKFYSLTEDSEAVSSGYDLSEEDGSVSSEAESFSSSVGPTVRQQLQHCMRIKSRTGSVGVVDSPEGCAATLKWDYSGIRLSRPEKDPKGPKDTVLTVNLTEGENCPSEQINNMANTDTKMLHLIYRTVREMQTETRAESRRARMATKQLQVTVHKIAKSCAEIEEKLNTVESRTSVVEGEAVALNEHVETQGGQLTDVMWKLKDFENQQIRNNLRFLEIEEGEEGNDVRAFMIKLLYEHLSVIKLERCYHEPIAAEAACDTCFSQQGWGLAHLFTSFYDCSAI</sequence>
<dbReference type="Proteomes" id="UP001066276">
    <property type="component" value="Chromosome 2_1"/>
</dbReference>
<feature type="compositionally biased region" description="Polar residues" evidence="1">
    <location>
        <begin position="56"/>
        <end position="72"/>
    </location>
</feature>
<evidence type="ECO:0000313" key="3">
    <source>
        <dbReference type="Proteomes" id="UP001066276"/>
    </source>
</evidence>
<evidence type="ECO:0000313" key="2">
    <source>
        <dbReference type="EMBL" id="KAJ1197647.1"/>
    </source>
</evidence>
<feature type="compositionally biased region" description="Basic and acidic residues" evidence="1">
    <location>
        <begin position="41"/>
        <end position="55"/>
    </location>
</feature>
<name>A0AAV7V8H8_PLEWA</name>
<reference evidence="2" key="1">
    <citation type="journal article" date="2022" name="bioRxiv">
        <title>Sequencing and chromosome-scale assembly of the giantPleurodeles waltlgenome.</title>
        <authorList>
            <person name="Brown T."/>
            <person name="Elewa A."/>
            <person name="Iarovenko S."/>
            <person name="Subramanian E."/>
            <person name="Araus A.J."/>
            <person name="Petzold A."/>
            <person name="Susuki M."/>
            <person name="Suzuki K.-i.T."/>
            <person name="Hayashi T."/>
            <person name="Toyoda A."/>
            <person name="Oliveira C."/>
            <person name="Osipova E."/>
            <person name="Leigh N.D."/>
            <person name="Simon A."/>
            <person name="Yun M.H."/>
        </authorList>
    </citation>
    <scope>NUCLEOTIDE SEQUENCE</scope>
    <source>
        <strain evidence="2">20211129_DDA</strain>
        <tissue evidence="2">Liver</tissue>
    </source>
</reference>